<keyword evidence="2" id="KW-0456">Lyase</keyword>
<dbReference type="EMBL" id="CP001186">
    <property type="protein sequence ID" value="ACK95509.1"/>
    <property type="molecule type" value="Genomic_DNA"/>
</dbReference>
<proteinExistence type="predicted"/>
<dbReference type="InterPro" id="IPR016040">
    <property type="entry name" value="NAD(P)-bd_dom"/>
</dbReference>
<dbReference type="Proteomes" id="UP000006744">
    <property type="component" value="Chromosome"/>
</dbReference>
<gene>
    <name evidence="2" type="primary">rfbG_2</name>
    <name evidence="2" type="ordered locus">BCG9842_B3401</name>
</gene>
<evidence type="ECO:0000313" key="2">
    <source>
        <dbReference type="EMBL" id="ACK95509.1"/>
    </source>
</evidence>
<dbReference type="SUPFAM" id="SSF51735">
    <property type="entry name" value="NAD(P)-binding Rossmann-fold domains"/>
    <property type="match status" value="1"/>
</dbReference>
<accession>B7ISD0</accession>
<dbReference type="Gene3D" id="3.40.50.720">
    <property type="entry name" value="NAD(P)-binding Rossmann-like Domain"/>
    <property type="match status" value="1"/>
</dbReference>
<reference evidence="2 3" key="1">
    <citation type="submission" date="2008-10" db="EMBL/GenBank/DDBJ databases">
        <title>Genome sequence of Bacillus cereus G9842.</title>
        <authorList>
            <person name="Dodson R.J."/>
            <person name="Durkin A.S."/>
            <person name="Rosovitz M.J."/>
            <person name="Rasko D.A."/>
            <person name="Hoffmaster A."/>
            <person name="Ravel J."/>
            <person name="Sutton G."/>
        </authorList>
    </citation>
    <scope>NUCLEOTIDE SEQUENCE [LARGE SCALE GENOMIC DNA]</scope>
    <source>
        <strain evidence="2 3">G9842</strain>
    </source>
</reference>
<dbReference type="InterPro" id="IPR036291">
    <property type="entry name" value="NAD(P)-bd_dom_sf"/>
</dbReference>
<dbReference type="HOGENOM" id="CLU_007383_1_7_9"/>
<dbReference type="InterPro" id="IPR013445">
    <property type="entry name" value="CDP_4_6_deHydtase"/>
</dbReference>
<protein>
    <submittedName>
        <fullName evidence="2">CDP-glucose 4,6-dehydratase</fullName>
        <ecNumber evidence="2">4.2.1.45</ecNumber>
    </submittedName>
</protein>
<sequence>MEIMELTKDLSIFKGKKVLVTGDTGFKGAWLCMWLDMLGADVVGYSLPPDKKDCLYNILGLEERILHIDGDILDLEHLKEVFRKQNPEFVFHLAAQPLVGVSYTEPKRTFDVNVIGSVNLLEVVRHNKSVKSVVYVTSDKCYKNKEWLWGYRENDELGGGDPYSVSKAAAELIFTAYIDAYFSEDSKIGLASARTGNVIGGGDWAEGRIIPDCVRALSAKKVIELRKPYAFRPWQHVLDVLYGYLLLSINLFHNPKKYSGSWNFGPTNTSILPVQRLVETFIDNWGNGSYNSENYNENFYESNSLSVNSEKAVYQLKWNSKWDFNRTVSETVNWYKNFEEGKDAYHFTLEQIQAYMKIHKEREVKP</sequence>
<dbReference type="EC" id="4.2.1.45" evidence="2"/>
<name>B7ISD0_BACC2</name>
<dbReference type="GO" id="GO:0047733">
    <property type="term" value="F:CDP-glucose 4,6-dehydratase activity"/>
    <property type="evidence" value="ECO:0007669"/>
    <property type="project" value="UniProtKB-EC"/>
</dbReference>
<dbReference type="Gene3D" id="3.90.25.10">
    <property type="entry name" value="UDP-galactose 4-epimerase, domain 1"/>
    <property type="match status" value="1"/>
</dbReference>
<dbReference type="KEGG" id="bcg:BCG9842_B3401"/>
<organism evidence="2 3">
    <name type="scientific">Bacillus cereus (strain G9842)</name>
    <dbReference type="NCBI Taxonomy" id="405531"/>
    <lineage>
        <taxon>Bacteria</taxon>
        <taxon>Bacillati</taxon>
        <taxon>Bacillota</taxon>
        <taxon>Bacilli</taxon>
        <taxon>Bacillales</taxon>
        <taxon>Bacillaceae</taxon>
        <taxon>Bacillus</taxon>
        <taxon>Bacillus cereus group</taxon>
    </lineage>
</organism>
<evidence type="ECO:0000313" key="3">
    <source>
        <dbReference type="Proteomes" id="UP000006744"/>
    </source>
</evidence>
<dbReference type="NCBIfam" id="TIGR02622">
    <property type="entry name" value="CDP_4_6_dhtase"/>
    <property type="match status" value="1"/>
</dbReference>
<evidence type="ECO:0000259" key="1">
    <source>
        <dbReference type="Pfam" id="PF16363"/>
    </source>
</evidence>
<feature type="domain" description="NAD(P)-binding" evidence="1">
    <location>
        <begin position="19"/>
        <end position="330"/>
    </location>
</feature>
<dbReference type="AlphaFoldDB" id="B7ISD0"/>
<dbReference type="Pfam" id="PF16363">
    <property type="entry name" value="GDP_Man_Dehyd"/>
    <property type="match status" value="1"/>
</dbReference>
<dbReference type="PANTHER" id="PTHR43000">
    <property type="entry name" value="DTDP-D-GLUCOSE 4,6-DEHYDRATASE-RELATED"/>
    <property type="match status" value="1"/>
</dbReference>